<name>A0A1L9VUY7_ASPGL</name>
<proteinExistence type="inferred from homology"/>
<evidence type="ECO:0000313" key="5">
    <source>
        <dbReference type="Proteomes" id="UP000184300"/>
    </source>
</evidence>
<dbReference type="InterPro" id="IPR050565">
    <property type="entry name" value="LYPA1-2/EST-like"/>
</dbReference>
<dbReference type="VEuPathDB" id="FungiDB:ASPGLDRAFT_42760"/>
<dbReference type="Gene3D" id="3.40.50.1820">
    <property type="entry name" value="alpha/beta hydrolase"/>
    <property type="match status" value="1"/>
</dbReference>
<reference evidence="5" key="1">
    <citation type="journal article" date="2017" name="Genome Biol.">
        <title>Comparative genomics reveals high biological diversity and specific adaptations in the industrially and medically important fungal genus Aspergillus.</title>
        <authorList>
            <person name="de Vries R.P."/>
            <person name="Riley R."/>
            <person name="Wiebenga A."/>
            <person name="Aguilar-Osorio G."/>
            <person name="Amillis S."/>
            <person name="Uchima C.A."/>
            <person name="Anderluh G."/>
            <person name="Asadollahi M."/>
            <person name="Askin M."/>
            <person name="Barry K."/>
            <person name="Battaglia E."/>
            <person name="Bayram O."/>
            <person name="Benocci T."/>
            <person name="Braus-Stromeyer S.A."/>
            <person name="Caldana C."/>
            <person name="Canovas D."/>
            <person name="Cerqueira G.C."/>
            <person name="Chen F."/>
            <person name="Chen W."/>
            <person name="Choi C."/>
            <person name="Clum A."/>
            <person name="Dos Santos R.A."/>
            <person name="Damasio A.R."/>
            <person name="Diallinas G."/>
            <person name="Emri T."/>
            <person name="Fekete E."/>
            <person name="Flipphi M."/>
            <person name="Freyberg S."/>
            <person name="Gallo A."/>
            <person name="Gournas C."/>
            <person name="Habgood R."/>
            <person name="Hainaut M."/>
            <person name="Harispe M.L."/>
            <person name="Henrissat B."/>
            <person name="Hilden K.S."/>
            <person name="Hope R."/>
            <person name="Hossain A."/>
            <person name="Karabika E."/>
            <person name="Karaffa L."/>
            <person name="Karanyi Z."/>
            <person name="Krasevec N."/>
            <person name="Kuo A."/>
            <person name="Kusch H."/>
            <person name="LaButti K."/>
            <person name="Lagendijk E.L."/>
            <person name="Lapidus A."/>
            <person name="Levasseur A."/>
            <person name="Lindquist E."/>
            <person name="Lipzen A."/>
            <person name="Logrieco A.F."/>
            <person name="MacCabe A."/>
            <person name="Maekelae M.R."/>
            <person name="Malavazi I."/>
            <person name="Melin P."/>
            <person name="Meyer V."/>
            <person name="Mielnichuk N."/>
            <person name="Miskei M."/>
            <person name="Molnar A.P."/>
            <person name="Mule G."/>
            <person name="Ngan C.Y."/>
            <person name="Orejas M."/>
            <person name="Orosz E."/>
            <person name="Ouedraogo J.P."/>
            <person name="Overkamp K.M."/>
            <person name="Park H.-S."/>
            <person name="Perrone G."/>
            <person name="Piumi F."/>
            <person name="Punt P.J."/>
            <person name="Ram A.F."/>
            <person name="Ramon A."/>
            <person name="Rauscher S."/>
            <person name="Record E."/>
            <person name="Riano-Pachon D.M."/>
            <person name="Robert V."/>
            <person name="Roehrig J."/>
            <person name="Ruller R."/>
            <person name="Salamov A."/>
            <person name="Salih N.S."/>
            <person name="Samson R.A."/>
            <person name="Sandor E."/>
            <person name="Sanguinetti M."/>
            <person name="Schuetze T."/>
            <person name="Sepcic K."/>
            <person name="Shelest E."/>
            <person name="Sherlock G."/>
            <person name="Sophianopoulou V."/>
            <person name="Squina F.M."/>
            <person name="Sun H."/>
            <person name="Susca A."/>
            <person name="Todd R.B."/>
            <person name="Tsang A."/>
            <person name="Unkles S.E."/>
            <person name="van de Wiele N."/>
            <person name="van Rossen-Uffink D."/>
            <person name="Oliveira J.V."/>
            <person name="Vesth T.C."/>
            <person name="Visser J."/>
            <person name="Yu J.-H."/>
            <person name="Zhou M."/>
            <person name="Andersen M.R."/>
            <person name="Archer D.B."/>
            <person name="Baker S.E."/>
            <person name="Benoit I."/>
            <person name="Brakhage A.A."/>
            <person name="Braus G.H."/>
            <person name="Fischer R."/>
            <person name="Frisvad J.C."/>
            <person name="Goldman G.H."/>
            <person name="Houbraken J."/>
            <person name="Oakley B."/>
            <person name="Pocsi I."/>
            <person name="Scazzocchio C."/>
            <person name="Seiboth B."/>
            <person name="vanKuyk P.A."/>
            <person name="Wortman J."/>
            <person name="Dyer P.S."/>
            <person name="Grigoriev I.V."/>
        </authorList>
    </citation>
    <scope>NUCLEOTIDE SEQUENCE [LARGE SCALE GENOMIC DNA]</scope>
    <source>
        <strain evidence="5">CBS 516.65</strain>
    </source>
</reference>
<sequence length="274" mass="30455">MSFPEPHIHPPTTTHTHTVILLHGRGSFGPELAEELFSSKTTNNQNLPTTLPNVRWIFPTSRDHWDTKFEEDIPEWFDAYSLTNIEERQELQVEGLKESVKYVLEILKKEIELVGDAGKVFLGGMSMGMAVVMWVVVHYLASAAGKRKALGGVLGFSGWFPFARQIEEFFSTTGAGGPEFQRLILSLLGEPIPVGGDQDKETISPASIPICLLHGTDDAFVSVELGRQAAGVLQKMGVPVEWNEHTVAENEGHWIKESEGFDEILRFLQSRGVK</sequence>
<feature type="non-terminal residue" evidence="4">
    <location>
        <position position="1"/>
    </location>
</feature>
<evidence type="ECO:0000256" key="1">
    <source>
        <dbReference type="ARBA" id="ARBA00006499"/>
    </source>
</evidence>
<dbReference type="STRING" id="1160497.A0A1L9VUY7"/>
<dbReference type="GO" id="GO:0008474">
    <property type="term" value="F:palmitoyl-(protein) hydrolase activity"/>
    <property type="evidence" value="ECO:0007669"/>
    <property type="project" value="TreeGrafter"/>
</dbReference>
<dbReference type="Proteomes" id="UP000184300">
    <property type="component" value="Unassembled WGS sequence"/>
</dbReference>
<dbReference type="GO" id="GO:0005737">
    <property type="term" value="C:cytoplasm"/>
    <property type="evidence" value="ECO:0007669"/>
    <property type="project" value="TreeGrafter"/>
</dbReference>
<dbReference type="Pfam" id="PF02230">
    <property type="entry name" value="Abhydrolase_2"/>
    <property type="match status" value="1"/>
</dbReference>
<dbReference type="InterPro" id="IPR003140">
    <property type="entry name" value="PLipase/COase/thioEstase"/>
</dbReference>
<organism evidence="4 5">
    <name type="scientific">Aspergillus glaucus CBS 516.65</name>
    <dbReference type="NCBI Taxonomy" id="1160497"/>
    <lineage>
        <taxon>Eukaryota</taxon>
        <taxon>Fungi</taxon>
        <taxon>Dikarya</taxon>
        <taxon>Ascomycota</taxon>
        <taxon>Pezizomycotina</taxon>
        <taxon>Eurotiomycetes</taxon>
        <taxon>Eurotiomycetidae</taxon>
        <taxon>Eurotiales</taxon>
        <taxon>Aspergillaceae</taxon>
        <taxon>Aspergillus</taxon>
        <taxon>Aspergillus subgen. Aspergillus</taxon>
    </lineage>
</organism>
<dbReference type="EMBL" id="KV878890">
    <property type="protein sequence ID" value="OJJ87706.1"/>
    <property type="molecule type" value="Genomic_DNA"/>
</dbReference>
<evidence type="ECO:0000259" key="3">
    <source>
        <dbReference type="Pfam" id="PF02230"/>
    </source>
</evidence>
<dbReference type="SUPFAM" id="SSF53474">
    <property type="entry name" value="alpha/beta-Hydrolases"/>
    <property type="match status" value="1"/>
</dbReference>
<evidence type="ECO:0000313" key="4">
    <source>
        <dbReference type="EMBL" id="OJJ87706.1"/>
    </source>
</evidence>
<dbReference type="GO" id="GO:0052689">
    <property type="term" value="F:carboxylic ester hydrolase activity"/>
    <property type="evidence" value="ECO:0007669"/>
    <property type="project" value="TreeGrafter"/>
</dbReference>
<dbReference type="PANTHER" id="PTHR10655:SF63">
    <property type="entry name" value="PHOSPHOLIPASE_CARBOXYLESTERASE_THIOESTERASE DOMAIN-CONTAINING PROTEIN"/>
    <property type="match status" value="1"/>
</dbReference>
<dbReference type="AlphaFoldDB" id="A0A1L9VUY7"/>
<feature type="transmembrane region" description="Helical" evidence="2">
    <location>
        <begin position="120"/>
        <end position="141"/>
    </location>
</feature>
<dbReference type="GeneID" id="34461926"/>
<evidence type="ECO:0000256" key="2">
    <source>
        <dbReference type="SAM" id="Phobius"/>
    </source>
</evidence>
<keyword evidence="2" id="KW-0812">Transmembrane</keyword>
<dbReference type="InterPro" id="IPR029058">
    <property type="entry name" value="AB_hydrolase_fold"/>
</dbReference>
<keyword evidence="2" id="KW-1133">Transmembrane helix</keyword>
<dbReference type="PANTHER" id="PTHR10655">
    <property type="entry name" value="LYSOPHOSPHOLIPASE-RELATED"/>
    <property type="match status" value="1"/>
</dbReference>
<keyword evidence="2" id="KW-0472">Membrane</keyword>
<accession>A0A1L9VUY7</accession>
<protein>
    <recommendedName>
        <fullName evidence="3">Phospholipase/carboxylesterase/thioesterase domain-containing protein</fullName>
    </recommendedName>
</protein>
<gene>
    <name evidence="4" type="ORF">ASPGLDRAFT_42760</name>
</gene>
<comment type="similarity">
    <text evidence="1">Belongs to the AB hydrolase superfamily. AB hydrolase 2 family.</text>
</comment>
<feature type="domain" description="Phospholipase/carboxylesterase/thioesterase" evidence="3">
    <location>
        <begin position="6"/>
        <end position="173"/>
    </location>
</feature>
<keyword evidence="5" id="KW-1185">Reference proteome</keyword>
<dbReference type="RefSeq" id="XP_022404389.1">
    <property type="nucleotide sequence ID" value="XM_022545665.1"/>
</dbReference>
<dbReference type="OrthoDB" id="2418081at2759"/>